<comment type="subcellular location">
    <subcellularLocation>
        <location evidence="1">Cell membrane</location>
        <topology evidence="1">Multi-pass membrane protein</topology>
    </subcellularLocation>
</comment>
<feature type="transmembrane region" description="Helical" evidence="7">
    <location>
        <begin position="24"/>
        <end position="43"/>
    </location>
</feature>
<dbReference type="InterPro" id="IPR036259">
    <property type="entry name" value="MFS_trans_sf"/>
</dbReference>
<keyword evidence="2" id="KW-0813">Transport</keyword>
<protein>
    <recommendedName>
        <fullName evidence="8">Major facilitator superfamily (MFS) profile domain-containing protein</fullName>
    </recommendedName>
</protein>
<gene>
    <name evidence="9" type="ORF">S06H3_14251</name>
</gene>
<evidence type="ECO:0000259" key="8">
    <source>
        <dbReference type="PROSITE" id="PS50850"/>
    </source>
</evidence>
<proteinExistence type="predicted"/>
<evidence type="ECO:0000256" key="7">
    <source>
        <dbReference type="SAM" id="Phobius"/>
    </source>
</evidence>
<keyword evidence="3" id="KW-1003">Cell membrane</keyword>
<sequence>LTHMVIIALIGAMFSGRITAFSEFAITWSLPIVILSPFAGVFIDHWNKQTIMLRCHLIQSILIFLTPIFIAITHSITPIWILVVLFFSLDMFNNTSKNAIIPDLVEYNELVQANSLIITLARIATFIGMVGGGYLIRWVGWQFAFYINASTHFIAGVLVLGMGAKILFEPAKKFDFSLGTELKKSLRRFSEDLKELGILLVKDRAVIFVMLSVFILPFVATVSYTVLIFLIQQTFGLGTTGVGWFGGIIGIGMLVGGILMGIFGKSVNRGKTIIFGMAILALFFLAGPFFTTALFLYIISFIAGVIFSFIGIAQDTILQEDVLKGIRGRIFATKEFVINLTVVISALFFGMISKFAAPYSIIRGVGIFLIFITIAAFLIYRSIPGYIQTKL</sequence>
<evidence type="ECO:0000256" key="6">
    <source>
        <dbReference type="ARBA" id="ARBA00023136"/>
    </source>
</evidence>
<dbReference type="EMBL" id="BARV01006970">
    <property type="protein sequence ID" value="GAI18057.1"/>
    <property type="molecule type" value="Genomic_DNA"/>
</dbReference>
<dbReference type="PANTHER" id="PTHR43266">
    <property type="entry name" value="MACROLIDE-EFFLUX PROTEIN"/>
    <property type="match status" value="1"/>
</dbReference>
<dbReference type="CDD" id="cd06173">
    <property type="entry name" value="MFS_MefA_like"/>
    <property type="match status" value="1"/>
</dbReference>
<dbReference type="InterPro" id="IPR020846">
    <property type="entry name" value="MFS_dom"/>
</dbReference>
<keyword evidence="6 7" id="KW-0472">Membrane</keyword>
<dbReference type="SUPFAM" id="SSF103473">
    <property type="entry name" value="MFS general substrate transporter"/>
    <property type="match status" value="1"/>
</dbReference>
<dbReference type="Pfam" id="PF07690">
    <property type="entry name" value="MFS_1"/>
    <property type="match status" value="1"/>
</dbReference>
<dbReference type="PROSITE" id="PS50850">
    <property type="entry name" value="MFS"/>
    <property type="match status" value="1"/>
</dbReference>
<dbReference type="GO" id="GO:0022857">
    <property type="term" value="F:transmembrane transporter activity"/>
    <property type="evidence" value="ECO:0007669"/>
    <property type="project" value="InterPro"/>
</dbReference>
<dbReference type="PANTHER" id="PTHR43266:SF2">
    <property type="entry name" value="MAJOR FACILITATOR SUPERFAMILY (MFS) PROFILE DOMAIN-CONTAINING PROTEIN"/>
    <property type="match status" value="1"/>
</dbReference>
<dbReference type="AlphaFoldDB" id="X1LFI1"/>
<evidence type="ECO:0000256" key="4">
    <source>
        <dbReference type="ARBA" id="ARBA00022692"/>
    </source>
</evidence>
<organism evidence="9">
    <name type="scientific">marine sediment metagenome</name>
    <dbReference type="NCBI Taxonomy" id="412755"/>
    <lineage>
        <taxon>unclassified sequences</taxon>
        <taxon>metagenomes</taxon>
        <taxon>ecological metagenomes</taxon>
    </lineage>
</organism>
<evidence type="ECO:0000313" key="9">
    <source>
        <dbReference type="EMBL" id="GAI18057.1"/>
    </source>
</evidence>
<dbReference type="InterPro" id="IPR011701">
    <property type="entry name" value="MFS"/>
</dbReference>
<evidence type="ECO:0000256" key="2">
    <source>
        <dbReference type="ARBA" id="ARBA00022448"/>
    </source>
</evidence>
<feature type="non-terminal residue" evidence="9">
    <location>
        <position position="1"/>
    </location>
</feature>
<keyword evidence="4 7" id="KW-0812">Transmembrane</keyword>
<name>X1LFI1_9ZZZZ</name>
<dbReference type="Gene3D" id="1.20.1250.20">
    <property type="entry name" value="MFS general substrate transporter like domains"/>
    <property type="match status" value="1"/>
</dbReference>
<feature type="domain" description="Major facilitator superfamily (MFS) profile" evidence="8">
    <location>
        <begin position="205"/>
        <end position="391"/>
    </location>
</feature>
<feature type="transmembrane region" description="Helical" evidence="7">
    <location>
        <begin position="143"/>
        <end position="168"/>
    </location>
</feature>
<feature type="transmembrane region" description="Helical" evidence="7">
    <location>
        <begin position="205"/>
        <end position="231"/>
    </location>
</feature>
<feature type="transmembrane region" description="Helical" evidence="7">
    <location>
        <begin position="243"/>
        <end position="263"/>
    </location>
</feature>
<evidence type="ECO:0000256" key="1">
    <source>
        <dbReference type="ARBA" id="ARBA00004651"/>
    </source>
</evidence>
<keyword evidence="5 7" id="KW-1133">Transmembrane helix</keyword>
<feature type="transmembrane region" description="Helical" evidence="7">
    <location>
        <begin position="116"/>
        <end position="137"/>
    </location>
</feature>
<accession>X1LFI1</accession>
<dbReference type="GO" id="GO:0005886">
    <property type="term" value="C:plasma membrane"/>
    <property type="evidence" value="ECO:0007669"/>
    <property type="project" value="UniProtKB-SubCell"/>
</dbReference>
<evidence type="ECO:0000256" key="5">
    <source>
        <dbReference type="ARBA" id="ARBA00022989"/>
    </source>
</evidence>
<feature type="transmembrane region" description="Helical" evidence="7">
    <location>
        <begin position="296"/>
        <end position="315"/>
    </location>
</feature>
<reference evidence="9" key="1">
    <citation type="journal article" date="2014" name="Front. Microbiol.">
        <title>High frequency of phylogenetically diverse reductive dehalogenase-homologous genes in deep subseafloor sedimentary metagenomes.</title>
        <authorList>
            <person name="Kawai M."/>
            <person name="Futagami T."/>
            <person name="Toyoda A."/>
            <person name="Takaki Y."/>
            <person name="Nishi S."/>
            <person name="Hori S."/>
            <person name="Arai W."/>
            <person name="Tsubouchi T."/>
            <person name="Morono Y."/>
            <person name="Uchiyama I."/>
            <person name="Ito T."/>
            <person name="Fujiyama A."/>
            <person name="Inagaki F."/>
            <person name="Takami H."/>
        </authorList>
    </citation>
    <scope>NUCLEOTIDE SEQUENCE</scope>
    <source>
        <strain evidence="9">Expedition CK06-06</strain>
    </source>
</reference>
<feature type="transmembrane region" description="Helical" evidence="7">
    <location>
        <begin position="361"/>
        <end position="380"/>
    </location>
</feature>
<feature type="transmembrane region" description="Helical" evidence="7">
    <location>
        <begin position="336"/>
        <end position="355"/>
    </location>
</feature>
<evidence type="ECO:0000256" key="3">
    <source>
        <dbReference type="ARBA" id="ARBA00022475"/>
    </source>
</evidence>
<comment type="caution">
    <text evidence="9">The sequence shown here is derived from an EMBL/GenBank/DDBJ whole genome shotgun (WGS) entry which is preliminary data.</text>
</comment>